<feature type="signal peptide" evidence="3">
    <location>
        <begin position="1"/>
        <end position="24"/>
    </location>
</feature>
<dbReference type="PANTHER" id="PTHR15337:SF11">
    <property type="entry name" value="THIOREDOXIN DOMAIN-CONTAINING PROTEIN"/>
    <property type="match status" value="1"/>
</dbReference>
<evidence type="ECO:0000256" key="2">
    <source>
        <dbReference type="SAM" id="MobiDB-lite"/>
    </source>
</evidence>
<dbReference type="OrthoDB" id="244344at2"/>
<dbReference type="EMBL" id="SJPJ01000001">
    <property type="protein sequence ID" value="TWT83328.1"/>
    <property type="molecule type" value="Genomic_DNA"/>
</dbReference>
<dbReference type="Proteomes" id="UP000315010">
    <property type="component" value="Unassembled WGS sequence"/>
</dbReference>
<dbReference type="AlphaFoldDB" id="A0A5C5Z7V9"/>
<feature type="region of interest" description="Disordered" evidence="2">
    <location>
        <begin position="133"/>
        <end position="243"/>
    </location>
</feature>
<evidence type="ECO:0000259" key="4">
    <source>
        <dbReference type="PROSITE" id="PS51352"/>
    </source>
</evidence>
<dbReference type="RefSeq" id="WP_146400411.1">
    <property type="nucleotide sequence ID" value="NZ_SJPJ01000001.1"/>
</dbReference>
<feature type="domain" description="Thioredoxin" evidence="4">
    <location>
        <begin position="5"/>
        <end position="132"/>
    </location>
</feature>
<sequence precursor="true">MRQVALTLSCFAVLSVMTATEASAEITWQENLRTAHAEAQKEHKLLLLHFYSDNCVWCDKLEKGSFQSPDVAEAIDQNFVAVKVHANKNPQLVKMFKVTAFPTDVIVTTQGKTVSHSVSPQAPNRYVAMLQSSLPKPAPGMMPPGTPNSHAPMVAQQQPPQQAAPQMGSPAPTSPSFQMPPQMPAASTGGATAQLASSRMESPSLDAPNPGLNVASKEAQSPSEKETTSTETATVEKTTEKSGEAELAMEGYCAVTVIKEDRWVEGKPEFGVIHLGKLYLFSNDEAMQAFLVDPVTYTPVLNEIDVVRFFEEGRIVPGKREWGLKDPTHNRMFFFADEAAMNHFWNEYERYTDAAINVMEKAVKDANPGTS</sequence>
<evidence type="ECO:0000256" key="1">
    <source>
        <dbReference type="ARBA" id="ARBA00022729"/>
    </source>
</evidence>
<feature type="compositionally biased region" description="Low complexity" evidence="2">
    <location>
        <begin position="151"/>
        <end position="171"/>
    </location>
</feature>
<feature type="compositionally biased region" description="Polar residues" evidence="2">
    <location>
        <begin position="189"/>
        <end position="201"/>
    </location>
</feature>
<dbReference type="InterPro" id="IPR036249">
    <property type="entry name" value="Thioredoxin-like_sf"/>
</dbReference>
<name>A0A5C5Z7V9_9BACT</name>
<dbReference type="SUPFAM" id="SSF52833">
    <property type="entry name" value="Thioredoxin-like"/>
    <property type="match status" value="1"/>
</dbReference>
<dbReference type="PANTHER" id="PTHR15337">
    <property type="entry name" value="ANTERIOR GRADIENT PROTEIN-RELATED"/>
    <property type="match status" value="1"/>
</dbReference>
<organism evidence="5 6">
    <name type="scientific">Novipirellula herctigrandis</name>
    <dbReference type="NCBI Taxonomy" id="2527986"/>
    <lineage>
        <taxon>Bacteria</taxon>
        <taxon>Pseudomonadati</taxon>
        <taxon>Planctomycetota</taxon>
        <taxon>Planctomycetia</taxon>
        <taxon>Pirellulales</taxon>
        <taxon>Pirellulaceae</taxon>
        <taxon>Novipirellula</taxon>
    </lineage>
</organism>
<comment type="caution">
    <text evidence="5">The sequence shown here is derived from an EMBL/GenBank/DDBJ whole genome shotgun (WGS) entry which is preliminary data.</text>
</comment>
<dbReference type="GO" id="GO:0016491">
    <property type="term" value="F:oxidoreductase activity"/>
    <property type="evidence" value="ECO:0007669"/>
    <property type="project" value="UniProtKB-KW"/>
</dbReference>
<dbReference type="InterPro" id="IPR013766">
    <property type="entry name" value="Thioredoxin_domain"/>
</dbReference>
<evidence type="ECO:0000313" key="5">
    <source>
        <dbReference type="EMBL" id="TWT83328.1"/>
    </source>
</evidence>
<dbReference type="PROSITE" id="PS51352">
    <property type="entry name" value="THIOREDOXIN_2"/>
    <property type="match status" value="1"/>
</dbReference>
<reference evidence="5 6" key="1">
    <citation type="submission" date="2019-02" db="EMBL/GenBank/DDBJ databases">
        <title>Deep-cultivation of Planctomycetes and their phenomic and genomic characterization uncovers novel biology.</title>
        <authorList>
            <person name="Wiegand S."/>
            <person name="Jogler M."/>
            <person name="Boedeker C."/>
            <person name="Pinto D."/>
            <person name="Vollmers J."/>
            <person name="Rivas-Marin E."/>
            <person name="Kohn T."/>
            <person name="Peeters S.H."/>
            <person name="Heuer A."/>
            <person name="Rast P."/>
            <person name="Oberbeckmann S."/>
            <person name="Bunk B."/>
            <person name="Jeske O."/>
            <person name="Meyerdierks A."/>
            <person name="Storesund J.E."/>
            <person name="Kallscheuer N."/>
            <person name="Luecker S."/>
            <person name="Lage O.M."/>
            <person name="Pohl T."/>
            <person name="Merkel B.J."/>
            <person name="Hornburger P."/>
            <person name="Mueller R.-W."/>
            <person name="Bruemmer F."/>
            <person name="Labrenz M."/>
            <person name="Spormann A.M."/>
            <person name="Op Den Camp H."/>
            <person name="Overmann J."/>
            <person name="Amann R."/>
            <person name="Jetten M.S.M."/>
            <person name="Mascher T."/>
            <person name="Medema M.H."/>
            <person name="Devos D.P."/>
            <person name="Kaster A.-K."/>
            <person name="Ovreas L."/>
            <person name="Rohde M."/>
            <person name="Galperin M.Y."/>
            <person name="Jogler C."/>
        </authorList>
    </citation>
    <scope>NUCLEOTIDE SEQUENCE [LARGE SCALE GENOMIC DNA]</scope>
    <source>
        <strain evidence="5 6">CA13</strain>
    </source>
</reference>
<feature type="compositionally biased region" description="Pro residues" evidence="2">
    <location>
        <begin position="136"/>
        <end position="146"/>
    </location>
</feature>
<evidence type="ECO:0000313" key="6">
    <source>
        <dbReference type="Proteomes" id="UP000315010"/>
    </source>
</evidence>
<evidence type="ECO:0000256" key="3">
    <source>
        <dbReference type="SAM" id="SignalP"/>
    </source>
</evidence>
<dbReference type="InterPro" id="IPR004879">
    <property type="entry name" value="Ssp411-like_TRX"/>
</dbReference>
<dbReference type="EC" id="1.8.-.-" evidence="5"/>
<keyword evidence="5" id="KW-0560">Oxidoreductase</keyword>
<accession>A0A5C5Z7V9</accession>
<protein>
    <submittedName>
        <fullName evidence="5">Disulfide bond reductase DsbH</fullName>
        <ecNumber evidence="5">1.8.-.-</ecNumber>
    </submittedName>
</protein>
<dbReference type="Pfam" id="PF03190">
    <property type="entry name" value="Thioredox_DsbH"/>
    <property type="match status" value="1"/>
</dbReference>
<feature type="chain" id="PRO_5022836870" evidence="3">
    <location>
        <begin position="25"/>
        <end position="371"/>
    </location>
</feature>
<keyword evidence="1 3" id="KW-0732">Signal</keyword>
<dbReference type="InterPro" id="IPR051099">
    <property type="entry name" value="AGR/TXD"/>
</dbReference>
<dbReference type="Gene3D" id="3.40.30.10">
    <property type="entry name" value="Glutaredoxin"/>
    <property type="match status" value="1"/>
</dbReference>
<gene>
    <name evidence="5" type="primary">dsbH</name>
    <name evidence="5" type="ORF">CA13_47930</name>
</gene>
<keyword evidence="6" id="KW-1185">Reference proteome</keyword>
<proteinExistence type="predicted"/>